<gene>
    <name evidence="1" type="ORF">KY290_021772</name>
</gene>
<dbReference type="EMBL" id="JAIVGD010000015">
    <property type="protein sequence ID" value="KAH0758279.1"/>
    <property type="molecule type" value="Genomic_DNA"/>
</dbReference>
<sequence>MRLHPNPTKSEVGMDVDDLNSLGCPRASMWHYLAAARTIRRGCCREKIARIAVVAVLSYERLDEGDDTEKLFVFHLLDVVRYCYHCRLLQFEGVVASVYCRCSRREGLLSFGA</sequence>
<reference evidence="1 2" key="1">
    <citation type="journal article" date="2021" name="bioRxiv">
        <title>Chromosome-scale and haplotype-resolved genome assembly of a tetraploid potato cultivar.</title>
        <authorList>
            <person name="Sun H."/>
            <person name="Jiao W.-B."/>
            <person name="Krause K."/>
            <person name="Campoy J.A."/>
            <person name="Goel M."/>
            <person name="Folz-Donahue K."/>
            <person name="Kukat C."/>
            <person name="Huettel B."/>
            <person name="Schneeberger K."/>
        </authorList>
    </citation>
    <scope>NUCLEOTIDE SEQUENCE [LARGE SCALE GENOMIC DNA]</scope>
    <source>
        <strain evidence="1">SolTubOtavaFocal</strain>
        <tissue evidence="1">Leaves</tissue>
    </source>
</reference>
<dbReference type="Proteomes" id="UP000826656">
    <property type="component" value="Unassembled WGS sequence"/>
</dbReference>
<protein>
    <submittedName>
        <fullName evidence="1">Uncharacterized protein</fullName>
    </submittedName>
</protein>
<organism evidence="1 2">
    <name type="scientific">Solanum tuberosum</name>
    <name type="common">Potato</name>
    <dbReference type="NCBI Taxonomy" id="4113"/>
    <lineage>
        <taxon>Eukaryota</taxon>
        <taxon>Viridiplantae</taxon>
        <taxon>Streptophyta</taxon>
        <taxon>Embryophyta</taxon>
        <taxon>Tracheophyta</taxon>
        <taxon>Spermatophyta</taxon>
        <taxon>Magnoliopsida</taxon>
        <taxon>eudicotyledons</taxon>
        <taxon>Gunneridae</taxon>
        <taxon>Pentapetalae</taxon>
        <taxon>asterids</taxon>
        <taxon>lamiids</taxon>
        <taxon>Solanales</taxon>
        <taxon>Solanaceae</taxon>
        <taxon>Solanoideae</taxon>
        <taxon>Solaneae</taxon>
        <taxon>Solanum</taxon>
    </lineage>
</organism>
<evidence type="ECO:0000313" key="2">
    <source>
        <dbReference type="Proteomes" id="UP000826656"/>
    </source>
</evidence>
<accession>A0ABQ7V2H1</accession>
<proteinExistence type="predicted"/>
<keyword evidence="2" id="KW-1185">Reference proteome</keyword>
<name>A0ABQ7V2H1_SOLTU</name>
<evidence type="ECO:0000313" key="1">
    <source>
        <dbReference type="EMBL" id="KAH0758279.1"/>
    </source>
</evidence>
<comment type="caution">
    <text evidence="1">The sequence shown here is derived from an EMBL/GenBank/DDBJ whole genome shotgun (WGS) entry which is preliminary data.</text>
</comment>